<reference evidence="1 2" key="1">
    <citation type="submission" date="2024-02" db="EMBL/GenBank/DDBJ databases">
        <title>De novo assembly and annotation of 12 fungi associated with fruit tree decline syndrome in Ontario, Canada.</title>
        <authorList>
            <person name="Sulman M."/>
            <person name="Ellouze W."/>
            <person name="Ilyukhin E."/>
        </authorList>
    </citation>
    <scope>NUCLEOTIDE SEQUENCE [LARGE SCALE GENOMIC DNA]</scope>
    <source>
        <strain evidence="1 2">M11/M66-122</strain>
    </source>
</reference>
<sequence length="349" mass="40062">MSSTSDPKPEPPYVKGFKWSIRSHIPPPLSEGQYHDGWKRGLSDSYVQNTKQSELVLNHPPVETPSPHNPKQADLTVVEAIRAGYDRGAQILLCAVDSPAFEGSNNADSPGNPFLVVAKVYDALYYRSYDYNWGGATDVVNTADTEYSQEAGAYEYLETEKQTGGFAPKYFGSWTFNLLFERSGETLQRPVRLILIEYIPGKPMTKLTPSDYSKEYKLEIIARLLDELMKQLCTTLVQNDLAPRNVIIVPAENGTDQIARIVLIDYGMARIFSKSWIGSSWPRDRLPMNPIRYCWNETLEYFNNWIPDEWYSDLKLWREWLVSRFGGETLKLYDNMGKMPEIDEHWPYN</sequence>
<protein>
    <recommendedName>
        <fullName evidence="3">Protein kinase domain-containing protein</fullName>
    </recommendedName>
</protein>
<dbReference type="Proteomes" id="UP001320420">
    <property type="component" value="Unassembled WGS sequence"/>
</dbReference>
<comment type="caution">
    <text evidence="1">The sequence shown here is derived from an EMBL/GenBank/DDBJ whole genome shotgun (WGS) entry which is preliminary data.</text>
</comment>
<keyword evidence="2" id="KW-1185">Reference proteome</keyword>
<gene>
    <name evidence="1" type="ORF">SLS62_003195</name>
</gene>
<evidence type="ECO:0000313" key="2">
    <source>
        <dbReference type="Proteomes" id="UP001320420"/>
    </source>
</evidence>
<dbReference type="AlphaFoldDB" id="A0AAN9YRN7"/>
<accession>A0AAN9YRN7</accession>
<evidence type="ECO:0008006" key="3">
    <source>
        <dbReference type="Google" id="ProtNLM"/>
    </source>
</evidence>
<dbReference type="InterPro" id="IPR011009">
    <property type="entry name" value="Kinase-like_dom_sf"/>
</dbReference>
<dbReference type="SUPFAM" id="SSF56112">
    <property type="entry name" value="Protein kinase-like (PK-like)"/>
    <property type="match status" value="1"/>
</dbReference>
<organism evidence="1 2">
    <name type="scientific">Diatrype stigma</name>
    <dbReference type="NCBI Taxonomy" id="117547"/>
    <lineage>
        <taxon>Eukaryota</taxon>
        <taxon>Fungi</taxon>
        <taxon>Dikarya</taxon>
        <taxon>Ascomycota</taxon>
        <taxon>Pezizomycotina</taxon>
        <taxon>Sordariomycetes</taxon>
        <taxon>Xylariomycetidae</taxon>
        <taxon>Xylariales</taxon>
        <taxon>Diatrypaceae</taxon>
        <taxon>Diatrype</taxon>
    </lineage>
</organism>
<evidence type="ECO:0000313" key="1">
    <source>
        <dbReference type="EMBL" id="KAK7754881.1"/>
    </source>
</evidence>
<name>A0AAN9YRN7_9PEZI</name>
<proteinExistence type="predicted"/>
<dbReference type="EMBL" id="JAKJXP020000017">
    <property type="protein sequence ID" value="KAK7754881.1"/>
    <property type="molecule type" value="Genomic_DNA"/>
</dbReference>